<proteinExistence type="predicted"/>
<keyword evidence="4" id="KW-1185">Reference proteome</keyword>
<dbReference type="PANTHER" id="PTHR35526">
    <property type="entry name" value="ANTI-SIGMA-F FACTOR RSBW-RELATED"/>
    <property type="match status" value="1"/>
</dbReference>
<evidence type="ECO:0000256" key="1">
    <source>
        <dbReference type="ARBA" id="ARBA00022527"/>
    </source>
</evidence>
<dbReference type="SUPFAM" id="SSF55874">
    <property type="entry name" value="ATPase domain of HSP90 chaperone/DNA topoisomerase II/histidine kinase"/>
    <property type="match status" value="1"/>
</dbReference>
<dbReference type="Gene3D" id="3.30.565.10">
    <property type="entry name" value="Histidine kinase-like ATPase, C-terminal domain"/>
    <property type="match status" value="1"/>
</dbReference>
<evidence type="ECO:0000313" key="3">
    <source>
        <dbReference type="EMBL" id="QEU97500.1"/>
    </source>
</evidence>
<accession>A0A5J6GNG1</accession>
<feature type="domain" description="Histidine kinase/HSP90-like ATPase" evidence="2">
    <location>
        <begin position="15"/>
        <end position="124"/>
    </location>
</feature>
<keyword evidence="1" id="KW-0808">Transferase</keyword>
<dbReference type="GO" id="GO:0004674">
    <property type="term" value="F:protein serine/threonine kinase activity"/>
    <property type="evidence" value="ECO:0007669"/>
    <property type="project" value="UniProtKB-KW"/>
</dbReference>
<sequence>MTTVSPPWTYTLQLPHDPRAPGIARATLRAVLETYGLGELTPTAELLAGELLNNAHCHTDGPYALRLRSSSPEGIRVAVWDSNPRIPPGFGEDGRAFDRQPPGMEEGGRGLHIVRACADSWGSYPMGTGHTGKLLWAEVTPSSPWRRAGGSGG</sequence>
<keyword evidence="1" id="KW-0418">Kinase</keyword>
<dbReference type="InterPro" id="IPR050267">
    <property type="entry name" value="Anti-sigma-factor_SerPK"/>
</dbReference>
<dbReference type="GO" id="GO:0005524">
    <property type="term" value="F:ATP binding"/>
    <property type="evidence" value="ECO:0007669"/>
    <property type="project" value="UniProtKB-KW"/>
</dbReference>
<dbReference type="Pfam" id="PF13581">
    <property type="entry name" value="HATPase_c_2"/>
    <property type="match status" value="1"/>
</dbReference>
<dbReference type="Proteomes" id="UP000325529">
    <property type="component" value="Chromosome"/>
</dbReference>
<keyword evidence="3" id="KW-0067">ATP-binding</keyword>
<dbReference type="EMBL" id="CP023699">
    <property type="protein sequence ID" value="QEU97500.1"/>
    <property type="molecule type" value="Genomic_DNA"/>
</dbReference>
<reference evidence="3 4" key="1">
    <citation type="submission" date="2017-09" db="EMBL/GenBank/DDBJ databases">
        <authorList>
            <person name="Lee N."/>
            <person name="Cho B.-K."/>
        </authorList>
    </citation>
    <scope>NUCLEOTIDE SEQUENCE [LARGE SCALE GENOMIC DNA]</scope>
    <source>
        <strain evidence="3 4">ATCC 12853</strain>
    </source>
</reference>
<protein>
    <submittedName>
        <fullName evidence="3">ATP-binding protein</fullName>
    </submittedName>
</protein>
<name>A0A5J6GNG1_STRKN</name>
<keyword evidence="3" id="KW-0547">Nucleotide-binding</keyword>
<dbReference type="InterPro" id="IPR036890">
    <property type="entry name" value="HATPase_C_sf"/>
</dbReference>
<organism evidence="3 4">
    <name type="scientific">Streptomyces kanamyceticus</name>
    <dbReference type="NCBI Taxonomy" id="1967"/>
    <lineage>
        <taxon>Bacteria</taxon>
        <taxon>Bacillati</taxon>
        <taxon>Actinomycetota</taxon>
        <taxon>Actinomycetes</taxon>
        <taxon>Kitasatosporales</taxon>
        <taxon>Streptomycetaceae</taxon>
        <taxon>Streptomyces</taxon>
    </lineage>
</organism>
<dbReference type="PANTHER" id="PTHR35526:SF3">
    <property type="entry name" value="ANTI-SIGMA-F FACTOR RSBW"/>
    <property type="match status" value="1"/>
</dbReference>
<dbReference type="RefSeq" id="WP_150493821.1">
    <property type="nucleotide sequence ID" value="NZ_CP023699.1"/>
</dbReference>
<dbReference type="KEGG" id="ska:CP970_23100"/>
<dbReference type="AlphaFoldDB" id="A0A5J6GNG1"/>
<evidence type="ECO:0000259" key="2">
    <source>
        <dbReference type="Pfam" id="PF13581"/>
    </source>
</evidence>
<gene>
    <name evidence="3" type="ORF">CP970_23100</name>
</gene>
<evidence type="ECO:0000313" key="4">
    <source>
        <dbReference type="Proteomes" id="UP000325529"/>
    </source>
</evidence>
<keyword evidence="1" id="KW-0723">Serine/threonine-protein kinase</keyword>
<dbReference type="CDD" id="cd16936">
    <property type="entry name" value="HATPase_RsbW-like"/>
    <property type="match status" value="1"/>
</dbReference>
<dbReference type="InterPro" id="IPR003594">
    <property type="entry name" value="HATPase_dom"/>
</dbReference>